<organism evidence="1 2">
    <name type="scientific">Scytalidium lignicola</name>
    <name type="common">Hyphomycete</name>
    <dbReference type="NCBI Taxonomy" id="5539"/>
    <lineage>
        <taxon>Eukaryota</taxon>
        <taxon>Fungi</taxon>
        <taxon>Dikarya</taxon>
        <taxon>Ascomycota</taxon>
        <taxon>Pezizomycotina</taxon>
        <taxon>Leotiomycetes</taxon>
        <taxon>Leotiomycetes incertae sedis</taxon>
        <taxon>Scytalidium</taxon>
    </lineage>
</organism>
<evidence type="ECO:0000313" key="1">
    <source>
        <dbReference type="EMBL" id="RFU34182.1"/>
    </source>
</evidence>
<dbReference type="OMA" id="STEVIWN"/>
<evidence type="ECO:0000313" key="2">
    <source>
        <dbReference type="Proteomes" id="UP000258309"/>
    </source>
</evidence>
<gene>
    <name evidence="1" type="ORF">B7463_g2154</name>
</gene>
<name>A0A3E2HLY4_SCYLI</name>
<proteinExistence type="predicted"/>
<dbReference type="EMBL" id="NCSJ02000024">
    <property type="protein sequence ID" value="RFU34182.1"/>
    <property type="molecule type" value="Genomic_DNA"/>
</dbReference>
<keyword evidence="2" id="KW-1185">Reference proteome</keyword>
<feature type="non-terminal residue" evidence="1">
    <location>
        <position position="1"/>
    </location>
</feature>
<dbReference type="Proteomes" id="UP000258309">
    <property type="component" value="Unassembled WGS sequence"/>
</dbReference>
<reference evidence="1 2" key="1">
    <citation type="submission" date="2018-05" db="EMBL/GenBank/DDBJ databases">
        <title>Draft genome sequence of Scytalidium lignicola DSM 105466, a ubiquitous saprotrophic fungus.</title>
        <authorList>
            <person name="Buettner E."/>
            <person name="Gebauer A.M."/>
            <person name="Hofrichter M."/>
            <person name="Liers C."/>
            <person name="Kellner H."/>
        </authorList>
    </citation>
    <scope>NUCLEOTIDE SEQUENCE [LARGE SCALE GENOMIC DNA]</scope>
    <source>
        <strain evidence="1 2">DSM 105466</strain>
    </source>
</reference>
<sequence>MSGMAKGKIPDTGFYLWVDVRDLAMAHVRAMELPVAKNKRFLVIAGYFNNKEVIRIIRENFVAYKDRLPTEEVPGGGYPPGGLYRFDNTPAKNMLGATFRSLDESIKDLAASLQALDM</sequence>
<dbReference type="OrthoDB" id="2735536at2759"/>
<dbReference type="InterPro" id="IPR036291">
    <property type="entry name" value="NAD(P)-bd_dom_sf"/>
</dbReference>
<dbReference type="STRING" id="5539.A0A3E2HLY4"/>
<comment type="caution">
    <text evidence="1">The sequence shown here is derived from an EMBL/GenBank/DDBJ whole genome shotgun (WGS) entry which is preliminary data.</text>
</comment>
<dbReference type="AlphaFoldDB" id="A0A3E2HLY4"/>
<protein>
    <submittedName>
        <fullName evidence="1">Uncharacterized protein</fullName>
    </submittedName>
</protein>
<feature type="non-terminal residue" evidence="1">
    <location>
        <position position="118"/>
    </location>
</feature>
<dbReference type="Gene3D" id="3.40.50.720">
    <property type="entry name" value="NAD(P)-binding Rossmann-like Domain"/>
    <property type="match status" value="1"/>
</dbReference>
<dbReference type="SUPFAM" id="SSF51735">
    <property type="entry name" value="NAD(P)-binding Rossmann-fold domains"/>
    <property type="match status" value="1"/>
</dbReference>
<accession>A0A3E2HLY4</accession>